<gene>
    <name evidence="1" type="ORF">BECKTC1821D_GA0114238_108814</name>
</gene>
<dbReference type="AlphaFoldDB" id="A0A450Z8Q5"/>
<dbReference type="EMBL" id="CAADFS010000088">
    <property type="protein sequence ID" value="VFK50058.1"/>
    <property type="molecule type" value="Genomic_DNA"/>
</dbReference>
<sequence length="114" mass="13576">MLFRGNKSKRFRRWHEVRSSRMNSFYGNPSSRYEIGSERAKDRNLPILRALAWKEETRIPKYNIIVVIASEWMHFQSNDHGAFVTSEDEKALLIHNNDRIDAATRPPGRYERRK</sequence>
<proteinExistence type="predicted"/>
<protein>
    <submittedName>
        <fullName evidence="1">Uncharacterized protein</fullName>
    </submittedName>
</protein>
<organism evidence="1">
    <name type="scientific">Candidatus Kentrum sp. TC</name>
    <dbReference type="NCBI Taxonomy" id="2126339"/>
    <lineage>
        <taxon>Bacteria</taxon>
        <taxon>Pseudomonadati</taxon>
        <taxon>Pseudomonadota</taxon>
        <taxon>Gammaproteobacteria</taxon>
        <taxon>Candidatus Kentrum</taxon>
    </lineage>
</organism>
<reference evidence="1" key="1">
    <citation type="submission" date="2019-02" db="EMBL/GenBank/DDBJ databases">
        <authorList>
            <person name="Gruber-Vodicka R. H."/>
            <person name="Seah K. B. B."/>
        </authorList>
    </citation>
    <scope>NUCLEOTIDE SEQUENCE</scope>
    <source>
        <strain evidence="1">BECK_BZ123</strain>
    </source>
</reference>
<name>A0A450Z8Q5_9GAMM</name>
<accession>A0A450Z8Q5</accession>
<evidence type="ECO:0000313" key="1">
    <source>
        <dbReference type="EMBL" id="VFK50058.1"/>
    </source>
</evidence>